<evidence type="ECO:0000313" key="10">
    <source>
        <dbReference type="EMBL" id="AJC73378.1"/>
    </source>
</evidence>
<organism evidence="10 11">
    <name type="scientific">Pseudothermotoga hypogea DSM 11164 = NBRC 106472</name>
    <dbReference type="NCBI Taxonomy" id="1123384"/>
    <lineage>
        <taxon>Bacteria</taxon>
        <taxon>Thermotogati</taxon>
        <taxon>Thermotogota</taxon>
        <taxon>Thermotogae</taxon>
        <taxon>Thermotogales</taxon>
        <taxon>Thermotogaceae</taxon>
        <taxon>Pseudothermotoga</taxon>
    </lineage>
</organism>
<dbReference type="GO" id="GO:0007035">
    <property type="term" value="P:vacuolar acidification"/>
    <property type="evidence" value="ECO:0007669"/>
    <property type="project" value="TreeGrafter"/>
</dbReference>
<dbReference type="PANTHER" id="PTHR11629">
    <property type="entry name" value="VACUOLAR PROTON ATPASES"/>
    <property type="match status" value="1"/>
</dbReference>
<keyword evidence="5 9" id="KW-1133">Transmembrane helix</keyword>
<dbReference type="PATRIC" id="fig|1123384.7.peg.621"/>
<keyword evidence="8" id="KW-0175">Coiled coil</keyword>
<evidence type="ECO:0000256" key="2">
    <source>
        <dbReference type="ARBA" id="ARBA00009904"/>
    </source>
</evidence>
<reference evidence="10 11" key="1">
    <citation type="submission" date="2014-01" db="EMBL/GenBank/DDBJ databases">
        <title>Genome sequencing of Thermotog hypogea.</title>
        <authorList>
            <person name="Zhang X."/>
            <person name="Alvare G."/>
            <person name="Fristensky B."/>
            <person name="Chen L."/>
            <person name="Suen T."/>
            <person name="Chen Q."/>
            <person name="Ma K."/>
        </authorList>
    </citation>
    <scope>NUCLEOTIDE SEQUENCE [LARGE SCALE GENOMIC DNA]</scope>
    <source>
        <strain evidence="10 11">DSM 11164</strain>
    </source>
</reference>
<dbReference type="PaxDb" id="1123384-AJ81_03165"/>
<name>A0A0X1KPY4_9THEM</name>
<keyword evidence="4 9" id="KW-0812">Transmembrane</keyword>
<dbReference type="Proteomes" id="UP000077469">
    <property type="component" value="Chromosome"/>
</dbReference>
<feature type="transmembrane region" description="Helical" evidence="9">
    <location>
        <begin position="500"/>
        <end position="519"/>
    </location>
</feature>
<dbReference type="GO" id="GO:0016471">
    <property type="term" value="C:vacuolar proton-transporting V-type ATPase complex"/>
    <property type="evidence" value="ECO:0007669"/>
    <property type="project" value="TreeGrafter"/>
</dbReference>
<feature type="transmembrane region" description="Helical" evidence="9">
    <location>
        <begin position="586"/>
        <end position="613"/>
    </location>
</feature>
<dbReference type="RefSeq" id="WP_031504005.1">
    <property type="nucleotide sequence ID" value="NC_022795.1"/>
</dbReference>
<feature type="transmembrane region" description="Helical" evidence="9">
    <location>
        <begin position="392"/>
        <end position="414"/>
    </location>
</feature>
<evidence type="ECO:0000256" key="8">
    <source>
        <dbReference type="SAM" id="Coils"/>
    </source>
</evidence>
<evidence type="ECO:0000256" key="3">
    <source>
        <dbReference type="ARBA" id="ARBA00022448"/>
    </source>
</evidence>
<feature type="transmembrane region" description="Helical" evidence="9">
    <location>
        <begin position="442"/>
        <end position="463"/>
    </location>
</feature>
<dbReference type="STRING" id="1123384.AJ81_03165"/>
<dbReference type="PANTHER" id="PTHR11629:SF63">
    <property type="entry name" value="V-TYPE PROTON ATPASE SUBUNIT A"/>
    <property type="match status" value="1"/>
</dbReference>
<sequence>MAILRVERFWLVVPKEEESKLLELFKAFPKIHWERSRHIETQSSKYSAHLSRIEETFRITLELFPNKKGLLESFFAGREEIDEKQFRALLKEISWKKLYRTAKWAERALENLKRRKERLEQLVPEIKFWSQLDCPLDFPRKFERYHLISGTITKKNFEAFLKQAGDLLEESWVWSTQDKKDVKCILLVNKENAEKIERTLQKFEFNFKRIPYLKTNPIESIKRVEKALENVEKAKERVLKKASVLNEKIKNLQAWYDYFLSRSLEEKTVEFQHTTTYFVAYTGWIPVIDKQQFINLLERKISQYGFESREPLQDEEPPVILHNPRFIKPFEFLTKLYGMPKYNGVDPTPYVAPFYLIFFGICLGDVGYGLVQLILSSWIKKAFKPERGAKELLDLLQVLSFPSILVGLLTWSFFGSQPFLGPDGKFLGILPLVNPTGELMKALSIALFIGVFSQMYALVLRMISGFKTKDYKTAIYDGLFWLVFFASLLAYFGLQLLTGRPYKIFLYTLVGSALGLILTQGRDRKNIFSRIVVGVVSLYGIVGAYGISSFVGDVLSYSRLFALNLVGSVFGSVITQLAQMVKDLPVLGWVIFALIWIGGQLLNYVLSALSAFVHSTRLQFLEMFGKFYSGGGRVFVPHVFEGKYFRVRK</sequence>
<evidence type="ECO:0000256" key="7">
    <source>
        <dbReference type="ARBA" id="ARBA00023136"/>
    </source>
</evidence>
<proteinExistence type="inferred from homology"/>
<dbReference type="GO" id="GO:0046961">
    <property type="term" value="F:proton-transporting ATPase activity, rotational mechanism"/>
    <property type="evidence" value="ECO:0007669"/>
    <property type="project" value="InterPro"/>
</dbReference>
<evidence type="ECO:0000313" key="11">
    <source>
        <dbReference type="Proteomes" id="UP000077469"/>
    </source>
</evidence>
<evidence type="ECO:0000256" key="9">
    <source>
        <dbReference type="SAM" id="Phobius"/>
    </source>
</evidence>
<keyword evidence="3" id="KW-0813">Transport</keyword>
<dbReference type="OrthoDB" id="9803814at2"/>
<dbReference type="InterPro" id="IPR002490">
    <property type="entry name" value="V-ATPase_116kDa_su"/>
</dbReference>
<comment type="subcellular location">
    <subcellularLocation>
        <location evidence="1">Membrane</location>
        <topology evidence="1">Multi-pass membrane protein</topology>
    </subcellularLocation>
</comment>
<protein>
    <submittedName>
        <fullName evidence="10">ATPase</fullName>
    </submittedName>
</protein>
<dbReference type="AlphaFoldDB" id="A0A0X1KPY4"/>
<feature type="transmembrane region" description="Helical" evidence="9">
    <location>
        <begin position="475"/>
        <end position="494"/>
    </location>
</feature>
<gene>
    <name evidence="10" type="ORF">AJ81_03165</name>
</gene>
<dbReference type="GO" id="GO:0051117">
    <property type="term" value="F:ATPase binding"/>
    <property type="evidence" value="ECO:0007669"/>
    <property type="project" value="TreeGrafter"/>
</dbReference>
<feature type="transmembrane region" description="Helical" evidence="9">
    <location>
        <begin position="531"/>
        <end position="551"/>
    </location>
</feature>
<keyword evidence="7 9" id="KW-0472">Membrane</keyword>
<feature type="coiled-coil region" evidence="8">
    <location>
        <begin position="221"/>
        <end position="248"/>
    </location>
</feature>
<comment type="similarity">
    <text evidence="2">Belongs to the V-ATPase 116 kDa subunit family.</text>
</comment>
<evidence type="ECO:0000256" key="5">
    <source>
        <dbReference type="ARBA" id="ARBA00022989"/>
    </source>
</evidence>
<evidence type="ECO:0000256" key="6">
    <source>
        <dbReference type="ARBA" id="ARBA00023065"/>
    </source>
</evidence>
<dbReference type="KEGG" id="phy:AJ81_03165"/>
<dbReference type="EMBL" id="CP007141">
    <property type="protein sequence ID" value="AJC73378.1"/>
    <property type="molecule type" value="Genomic_DNA"/>
</dbReference>
<dbReference type="Pfam" id="PF01496">
    <property type="entry name" value="V_ATPase_I"/>
    <property type="match status" value="1"/>
</dbReference>
<feature type="transmembrane region" description="Helical" evidence="9">
    <location>
        <begin position="350"/>
        <end position="371"/>
    </location>
</feature>
<keyword evidence="11" id="KW-1185">Reference proteome</keyword>
<keyword evidence="6" id="KW-0406">Ion transport</keyword>
<accession>A0A0X1KPY4</accession>
<evidence type="ECO:0000256" key="4">
    <source>
        <dbReference type="ARBA" id="ARBA00022692"/>
    </source>
</evidence>
<dbReference type="GO" id="GO:0033179">
    <property type="term" value="C:proton-transporting V-type ATPase, V0 domain"/>
    <property type="evidence" value="ECO:0007669"/>
    <property type="project" value="InterPro"/>
</dbReference>
<evidence type="ECO:0000256" key="1">
    <source>
        <dbReference type="ARBA" id="ARBA00004141"/>
    </source>
</evidence>